<dbReference type="PROSITE" id="PS51318">
    <property type="entry name" value="TAT"/>
    <property type="match status" value="1"/>
</dbReference>
<dbReference type="GO" id="GO:0009253">
    <property type="term" value="P:peptidoglycan catabolic process"/>
    <property type="evidence" value="ECO:0007669"/>
    <property type="project" value="TreeGrafter"/>
</dbReference>
<keyword evidence="1" id="KW-0732">Signal</keyword>
<accession>G4RCL8</accession>
<dbReference type="Pfam" id="PF01471">
    <property type="entry name" value="PG_binding_1"/>
    <property type="match status" value="1"/>
</dbReference>
<feature type="domain" description="Peptidoglycan binding-like" evidence="2">
    <location>
        <begin position="351"/>
        <end position="404"/>
    </location>
</feature>
<sequence>MRNAAPAVDFPVLSRRRAMALALGAGAALVLPRPAFANVSDFVASVWPEASSRGVSRAIFEQAFAGFTPSDRIMSLTRSQPEMVKTTGQYVADAVSSTRVSTGRSMRGEWNQTLGATQQRYGIQPEIVLAIWGMETNYGSYMGGNNVIHALATLTYGNYRRDFFKNELLTALQILQAGHVAAPQMVGSWAGAMGHTQFMPSSFMAYAVDYNGNGRRDIWNSVPDALASAANYLKSHGWRNGETWGYEVQLPSNFDYGRAWDIGRQSLGQWEAMGVRRTGGRTFPRPGDAGRIFMPSGGSGPVFLLLANFDVIKRYNNSDNYALAVGHLADRILGVGPFIRPFPANETGLTRAQREELQGLLNRRGYDVGSPDGIIGPKTRQGIIAFQRSAGLLADGHASSSLLSTLR</sequence>
<dbReference type="PANTHER" id="PTHR30163">
    <property type="entry name" value="MEMBRANE-BOUND LYTIC MUREIN TRANSGLYCOSYLASE B"/>
    <property type="match status" value="1"/>
</dbReference>
<dbReference type="InterPro" id="IPR011970">
    <property type="entry name" value="MltB_2"/>
</dbReference>
<dbReference type="CDD" id="cd13399">
    <property type="entry name" value="Slt35-like"/>
    <property type="match status" value="1"/>
</dbReference>
<dbReference type="FunFam" id="1.10.8.350:FF:000001">
    <property type="entry name" value="Lytic murein transglycosylase B"/>
    <property type="match status" value="1"/>
</dbReference>
<dbReference type="KEGG" id="phl:KKY_651"/>
<dbReference type="Gene3D" id="1.10.8.350">
    <property type="entry name" value="Bacterial muramidase"/>
    <property type="match status" value="1"/>
</dbReference>
<evidence type="ECO:0000313" key="5">
    <source>
        <dbReference type="Proteomes" id="UP000008850"/>
    </source>
</evidence>
<proteinExistence type="predicted"/>
<evidence type="ECO:0000259" key="3">
    <source>
        <dbReference type="Pfam" id="PF13406"/>
    </source>
</evidence>
<dbReference type="PATRIC" id="fig|1082931.4.peg.645"/>
<name>G4RCL8_PELHB</name>
<dbReference type="eggNOG" id="COG2951">
    <property type="taxonomic scope" value="Bacteria"/>
</dbReference>
<evidence type="ECO:0000259" key="2">
    <source>
        <dbReference type="Pfam" id="PF01471"/>
    </source>
</evidence>
<dbReference type="InterPro" id="IPR006311">
    <property type="entry name" value="TAT_signal"/>
</dbReference>
<dbReference type="Gene3D" id="1.10.530.10">
    <property type="match status" value="1"/>
</dbReference>
<protein>
    <submittedName>
        <fullName evidence="4">Membrane-bound lytic murein transglycosylase B</fullName>
    </submittedName>
</protein>
<dbReference type="PANTHER" id="PTHR30163:SF8">
    <property type="entry name" value="LYTIC MUREIN TRANSGLYCOSYLASE"/>
    <property type="match status" value="1"/>
</dbReference>
<dbReference type="Pfam" id="PF13406">
    <property type="entry name" value="SLT_2"/>
    <property type="match status" value="1"/>
</dbReference>
<dbReference type="STRING" id="1082931.KKY_651"/>
<dbReference type="GO" id="GO:0008933">
    <property type="term" value="F:peptidoglycan lytic transglycosylase activity"/>
    <property type="evidence" value="ECO:0007669"/>
    <property type="project" value="TreeGrafter"/>
</dbReference>
<dbReference type="HOGENOM" id="CLU_035402_0_2_5"/>
<keyword evidence="5" id="KW-1185">Reference proteome</keyword>
<reference evidence="4 5" key="1">
    <citation type="journal article" date="2012" name="J. Bacteriol.">
        <title>Complete genome sequence of Pelagibacterium halotolerans B2T.</title>
        <authorList>
            <person name="Huo Y.Y."/>
            <person name="Cheng H."/>
            <person name="Han X.F."/>
            <person name="Jiang X.W."/>
            <person name="Sun C."/>
            <person name="Zhang X.Q."/>
            <person name="Zhu X.F."/>
            <person name="Liu Y.F."/>
            <person name="Li P.F."/>
            <person name="Ni P.X."/>
            <person name="Wu M."/>
        </authorList>
    </citation>
    <scope>NUCLEOTIDE SEQUENCE [LARGE SCALE GENOMIC DNA]</scope>
    <source>
        <strain evidence="5">DSM 22347 / JCM 15775 / CGMCC 1.7692 / B2</strain>
    </source>
</reference>
<dbReference type="EMBL" id="CP003075">
    <property type="protein sequence ID" value="AEQ50690.1"/>
    <property type="molecule type" value="Genomic_DNA"/>
</dbReference>
<dbReference type="InterPro" id="IPR036366">
    <property type="entry name" value="PGBDSf"/>
</dbReference>
<evidence type="ECO:0000256" key="1">
    <source>
        <dbReference type="SAM" id="SignalP"/>
    </source>
</evidence>
<dbReference type="SUPFAM" id="SSF53955">
    <property type="entry name" value="Lysozyme-like"/>
    <property type="match status" value="1"/>
</dbReference>
<dbReference type="Proteomes" id="UP000008850">
    <property type="component" value="Chromosome"/>
</dbReference>
<dbReference type="InterPro" id="IPR031304">
    <property type="entry name" value="SLT_2"/>
</dbReference>
<dbReference type="AlphaFoldDB" id="G4RCL8"/>
<dbReference type="SUPFAM" id="SSF47090">
    <property type="entry name" value="PGBD-like"/>
    <property type="match status" value="1"/>
</dbReference>
<dbReference type="RefSeq" id="WP_014129839.1">
    <property type="nucleotide sequence ID" value="NC_016078.1"/>
</dbReference>
<dbReference type="eggNOG" id="COG3409">
    <property type="taxonomic scope" value="Bacteria"/>
</dbReference>
<dbReference type="InterPro" id="IPR043426">
    <property type="entry name" value="MltB-like"/>
</dbReference>
<dbReference type="InterPro" id="IPR002477">
    <property type="entry name" value="Peptidoglycan-bd-like"/>
</dbReference>
<feature type="domain" description="Transglycosylase SLT" evidence="3">
    <location>
        <begin position="40"/>
        <end position="330"/>
    </location>
</feature>
<dbReference type="InterPro" id="IPR023346">
    <property type="entry name" value="Lysozyme-like_dom_sf"/>
</dbReference>
<dbReference type="Gene3D" id="1.10.101.10">
    <property type="entry name" value="PGBD-like superfamily/PGBD"/>
    <property type="match status" value="1"/>
</dbReference>
<gene>
    <name evidence="4" type="ordered locus">KKY_651</name>
</gene>
<dbReference type="NCBIfam" id="TIGR02283">
    <property type="entry name" value="MltB_2"/>
    <property type="match status" value="1"/>
</dbReference>
<feature type="signal peptide" evidence="1">
    <location>
        <begin position="1"/>
        <end position="37"/>
    </location>
</feature>
<dbReference type="InterPro" id="IPR036365">
    <property type="entry name" value="PGBD-like_sf"/>
</dbReference>
<feature type="chain" id="PRO_5003467641" evidence="1">
    <location>
        <begin position="38"/>
        <end position="407"/>
    </location>
</feature>
<organism evidence="4 5">
    <name type="scientific">Pelagibacterium halotolerans (strain DSM 22347 / JCM 15775 / CGMCC 1.7692 / B2)</name>
    <dbReference type="NCBI Taxonomy" id="1082931"/>
    <lineage>
        <taxon>Bacteria</taxon>
        <taxon>Pseudomonadati</taxon>
        <taxon>Pseudomonadota</taxon>
        <taxon>Alphaproteobacteria</taxon>
        <taxon>Hyphomicrobiales</taxon>
        <taxon>Devosiaceae</taxon>
        <taxon>Pelagibacterium</taxon>
    </lineage>
</organism>
<evidence type="ECO:0000313" key="4">
    <source>
        <dbReference type="EMBL" id="AEQ50690.1"/>
    </source>
</evidence>